<dbReference type="AlphaFoldDB" id="A0A375EC04"/>
<protein>
    <submittedName>
        <fullName evidence="1">Uncharacterized protein</fullName>
    </submittedName>
</protein>
<keyword evidence="1" id="KW-0614">Plasmid</keyword>
<sequence>MPLFLLQFTGVAAPSIYAGFRQADMRNSNEIKPLLTALGA</sequence>
<geneLocation type="plasmid" evidence="2">
    <name>cbm2613_p</name>
</geneLocation>
<evidence type="ECO:0000313" key="2">
    <source>
        <dbReference type="Proteomes" id="UP000256952"/>
    </source>
</evidence>
<gene>
    <name evidence="1" type="ORF">CBM2613_P60019</name>
</gene>
<dbReference type="EMBL" id="LT976981">
    <property type="protein sequence ID" value="SOZ74584.1"/>
    <property type="molecule type" value="Genomic_DNA"/>
</dbReference>
<dbReference type="Proteomes" id="UP000256952">
    <property type="component" value="Plasmid CBM2613_p"/>
</dbReference>
<name>A0A375EC04_9BURK</name>
<accession>A0A375EC04</accession>
<reference evidence="2" key="1">
    <citation type="submission" date="2018-01" db="EMBL/GenBank/DDBJ databases">
        <authorList>
            <person name="Gaut B.S."/>
            <person name="Morton B.R."/>
            <person name="Clegg M.T."/>
            <person name="Duvall M.R."/>
        </authorList>
    </citation>
    <scope>NUCLEOTIDE SEQUENCE [LARGE SCALE GENOMIC DNA]</scope>
    <source>
        <plasmid evidence="2">Plasmid cbm2613_p</plasmid>
    </source>
</reference>
<organism evidence="1 2">
    <name type="scientific">Cupriavidus taiwanensis</name>
    <dbReference type="NCBI Taxonomy" id="164546"/>
    <lineage>
        <taxon>Bacteria</taxon>
        <taxon>Pseudomonadati</taxon>
        <taxon>Pseudomonadota</taxon>
        <taxon>Betaproteobacteria</taxon>
        <taxon>Burkholderiales</taxon>
        <taxon>Burkholderiaceae</taxon>
        <taxon>Cupriavidus</taxon>
    </lineage>
</organism>
<evidence type="ECO:0000313" key="1">
    <source>
        <dbReference type="EMBL" id="SOZ74584.1"/>
    </source>
</evidence>
<proteinExistence type="predicted"/>